<accession>A0A9P8RHX3</accession>
<dbReference type="RefSeq" id="XP_045952852.1">
    <property type="nucleotide sequence ID" value="XM_046100914.1"/>
</dbReference>
<evidence type="ECO:0000256" key="2">
    <source>
        <dbReference type="SAM" id="Phobius"/>
    </source>
</evidence>
<feature type="compositionally biased region" description="Polar residues" evidence="1">
    <location>
        <begin position="327"/>
        <end position="337"/>
    </location>
</feature>
<dbReference type="OrthoDB" id="5429716at2759"/>
<keyword evidence="2" id="KW-0472">Membrane</keyword>
<comment type="caution">
    <text evidence="3">The sequence shown here is derived from an EMBL/GenBank/DDBJ whole genome shotgun (WGS) entry which is preliminary data.</text>
</comment>
<gene>
    <name evidence="3" type="ORF">BKA67DRAFT_541306</name>
</gene>
<dbReference type="AlphaFoldDB" id="A0A9P8RHX3"/>
<protein>
    <submittedName>
        <fullName evidence="3">Uncharacterized protein</fullName>
    </submittedName>
</protein>
<sequence length="367" mass="38054">MATATSSSASSHTRSNLGPLTTTFTAPSYCGNVIAECDSCDNGWVAQTCINNAEYAADDTACWPYTTSAAPKANPPFKGWGFYSPGIACPSGYKPACSYSVGQEGGFDFQFQITASEIAVGCCPTGYTCGNGYAQTCRSVASSTSLLTGICPGGGSAINYAFKTIPFPVGSSIVANYTIQAPLFQLVYQPSDLTSTPPGFPMATAAPTSSPSSTDVQNSTIISANSTGTRLSAGAAAGIGVGGAVAVMIVAILSYLLWRSKRKSKTLPTVINSTTTPMTPYSYYSQPYEGAHTPAPSYVYSELSPEDSRKPQEFSSSTTAPVELSAADSNWVQSQAPGAQLPSELEHVSRDHQKVLGLGGIGRTAGQ</sequence>
<feature type="region of interest" description="Disordered" evidence="1">
    <location>
        <begin position="296"/>
        <end position="367"/>
    </location>
</feature>
<evidence type="ECO:0000256" key="1">
    <source>
        <dbReference type="SAM" id="MobiDB-lite"/>
    </source>
</evidence>
<keyword evidence="2" id="KW-0812">Transmembrane</keyword>
<keyword evidence="2" id="KW-1133">Transmembrane helix</keyword>
<organism evidence="3 4">
    <name type="scientific">Truncatella angustata</name>
    <dbReference type="NCBI Taxonomy" id="152316"/>
    <lineage>
        <taxon>Eukaryota</taxon>
        <taxon>Fungi</taxon>
        <taxon>Dikarya</taxon>
        <taxon>Ascomycota</taxon>
        <taxon>Pezizomycotina</taxon>
        <taxon>Sordariomycetes</taxon>
        <taxon>Xylariomycetidae</taxon>
        <taxon>Amphisphaeriales</taxon>
        <taxon>Sporocadaceae</taxon>
        <taxon>Truncatella</taxon>
    </lineage>
</organism>
<name>A0A9P8RHX3_9PEZI</name>
<dbReference type="GeneID" id="70129806"/>
<reference evidence="3" key="1">
    <citation type="journal article" date="2021" name="Nat. Commun.">
        <title>Genetic determinants of endophytism in the Arabidopsis root mycobiome.</title>
        <authorList>
            <person name="Mesny F."/>
            <person name="Miyauchi S."/>
            <person name="Thiergart T."/>
            <person name="Pickel B."/>
            <person name="Atanasova L."/>
            <person name="Karlsson M."/>
            <person name="Huettel B."/>
            <person name="Barry K.W."/>
            <person name="Haridas S."/>
            <person name="Chen C."/>
            <person name="Bauer D."/>
            <person name="Andreopoulos W."/>
            <person name="Pangilinan J."/>
            <person name="LaButti K."/>
            <person name="Riley R."/>
            <person name="Lipzen A."/>
            <person name="Clum A."/>
            <person name="Drula E."/>
            <person name="Henrissat B."/>
            <person name="Kohler A."/>
            <person name="Grigoriev I.V."/>
            <person name="Martin F.M."/>
            <person name="Hacquard S."/>
        </authorList>
    </citation>
    <scope>NUCLEOTIDE SEQUENCE</scope>
    <source>
        <strain evidence="3">MPI-SDFR-AT-0073</strain>
    </source>
</reference>
<feature type="compositionally biased region" description="Gly residues" evidence="1">
    <location>
        <begin position="357"/>
        <end position="367"/>
    </location>
</feature>
<proteinExistence type="predicted"/>
<evidence type="ECO:0000313" key="4">
    <source>
        <dbReference type="Proteomes" id="UP000758603"/>
    </source>
</evidence>
<evidence type="ECO:0000313" key="3">
    <source>
        <dbReference type="EMBL" id="KAH6646338.1"/>
    </source>
</evidence>
<dbReference type="Proteomes" id="UP000758603">
    <property type="component" value="Unassembled WGS sequence"/>
</dbReference>
<keyword evidence="4" id="KW-1185">Reference proteome</keyword>
<feature type="compositionally biased region" description="Basic and acidic residues" evidence="1">
    <location>
        <begin position="344"/>
        <end position="354"/>
    </location>
</feature>
<feature type="transmembrane region" description="Helical" evidence="2">
    <location>
        <begin position="235"/>
        <end position="258"/>
    </location>
</feature>
<dbReference type="EMBL" id="JAGPXC010000010">
    <property type="protein sequence ID" value="KAH6646338.1"/>
    <property type="molecule type" value="Genomic_DNA"/>
</dbReference>